<reference evidence="1 2" key="1">
    <citation type="submission" date="2017-12" db="EMBL/GenBank/DDBJ databases">
        <title>Integrating genomic resources of turbot (Scophthalmus maximus) in depth evaluation of genetic and physical mapping variation across individuals.</title>
        <authorList>
            <person name="Martinez P."/>
        </authorList>
    </citation>
    <scope>NUCLEOTIDE SEQUENCE [LARGE SCALE GENOMIC DNA]</scope>
</reference>
<accession>A0A2U9BSP2</accession>
<evidence type="ECO:0000313" key="2">
    <source>
        <dbReference type="Proteomes" id="UP000246464"/>
    </source>
</evidence>
<protein>
    <submittedName>
        <fullName evidence="1">Uncharacterized protein</fullName>
    </submittedName>
</protein>
<evidence type="ECO:0000313" key="1">
    <source>
        <dbReference type="EMBL" id="AWP07238.1"/>
    </source>
</evidence>
<dbReference type="Proteomes" id="UP000246464">
    <property type="component" value="Chromosome 9"/>
</dbReference>
<dbReference type="EMBL" id="CP026251">
    <property type="protein sequence ID" value="AWP07238.1"/>
    <property type="molecule type" value="Genomic_DNA"/>
</dbReference>
<organism evidence="1 2">
    <name type="scientific">Scophthalmus maximus</name>
    <name type="common">Turbot</name>
    <name type="synonym">Psetta maxima</name>
    <dbReference type="NCBI Taxonomy" id="52904"/>
    <lineage>
        <taxon>Eukaryota</taxon>
        <taxon>Metazoa</taxon>
        <taxon>Chordata</taxon>
        <taxon>Craniata</taxon>
        <taxon>Vertebrata</taxon>
        <taxon>Euteleostomi</taxon>
        <taxon>Actinopterygii</taxon>
        <taxon>Neopterygii</taxon>
        <taxon>Teleostei</taxon>
        <taxon>Neoteleostei</taxon>
        <taxon>Acanthomorphata</taxon>
        <taxon>Carangaria</taxon>
        <taxon>Pleuronectiformes</taxon>
        <taxon>Pleuronectoidei</taxon>
        <taxon>Scophthalmidae</taxon>
        <taxon>Scophthalmus</taxon>
    </lineage>
</organism>
<sequence>MSRLKKTYENFFKKLFMHTHTPHLPATDVHTPNVGQRGRCAHHDYQIDE</sequence>
<proteinExistence type="predicted"/>
<keyword evidence="2" id="KW-1185">Reference proteome</keyword>
<gene>
    <name evidence="1" type="ORF">SMAX5B_016540</name>
</gene>
<dbReference type="AlphaFoldDB" id="A0A2U9BSP2"/>
<name>A0A2U9BSP2_SCOMX</name>